<evidence type="ECO:0000256" key="2">
    <source>
        <dbReference type="ARBA" id="ARBA00010441"/>
    </source>
</evidence>
<keyword evidence="3 5" id="KW-0808">Transferase</keyword>
<dbReference type="AlphaFoldDB" id="I7MMT5"/>
<keyword evidence="4 6" id="KW-0472">Membrane</keyword>
<dbReference type="EMBL" id="GG662260">
    <property type="protein sequence ID" value="EAS06711.3"/>
    <property type="molecule type" value="Genomic_DNA"/>
</dbReference>
<dbReference type="eggNOG" id="KOG2877">
    <property type="taxonomic scope" value="Eukaryota"/>
</dbReference>
<keyword evidence="6" id="KW-0812">Transmembrane</keyword>
<dbReference type="OrthoDB" id="196717at2759"/>
<feature type="transmembrane region" description="Helical" evidence="6">
    <location>
        <begin position="145"/>
        <end position="163"/>
    </location>
</feature>
<dbReference type="InterPro" id="IPR048254">
    <property type="entry name" value="CDP_ALCOHOL_P_TRANSF_CS"/>
</dbReference>
<evidence type="ECO:0000256" key="5">
    <source>
        <dbReference type="RuleBase" id="RU003750"/>
    </source>
</evidence>
<dbReference type="Pfam" id="PF01066">
    <property type="entry name" value="CDP-OH_P_transf"/>
    <property type="match status" value="1"/>
</dbReference>
<comment type="subcellular location">
    <subcellularLocation>
        <location evidence="1">Membrane</location>
    </subcellularLocation>
</comment>
<dbReference type="Proteomes" id="UP000009168">
    <property type="component" value="Unassembled WGS sequence"/>
</dbReference>
<feature type="transmembrane region" description="Helical" evidence="6">
    <location>
        <begin position="48"/>
        <end position="71"/>
    </location>
</feature>
<dbReference type="PANTHER" id="PTHR10414">
    <property type="entry name" value="ETHANOLAMINEPHOSPHOTRANSFERASE"/>
    <property type="match status" value="1"/>
</dbReference>
<feature type="transmembrane region" description="Helical" evidence="6">
    <location>
        <begin position="216"/>
        <end position="234"/>
    </location>
</feature>
<dbReference type="InterPro" id="IPR043130">
    <property type="entry name" value="CDP-OH_PTrfase_TM_dom"/>
</dbReference>
<protein>
    <submittedName>
        <fullName evidence="7">CDP-alcohol phosphatidyltransferase</fullName>
    </submittedName>
</protein>
<dbReference type="InterPro" id="IPR000462">
    <property type="entry name" value="CDP-OH_P_trans"/>
</dbReference>
<feature type="transmembrane region" description="Helical" evidence="6">
    <location>
        <begin position="175"/>
        <end position="196"/>
    </location>
</feature>
<name>I7MMT5_TETTS</name>
<accession>I7MMT5</accession>
<evidence type="ECO:0000313" key="8">
    <source>
        <dbReference type="Proteomes" id="UP000009168"/>
    </source>
</evidence>
<dbReference type="KEGG" id="tet:TTHERM_00688510"/>
<evidence type="ECO:0000256" key="6">
    <source>
        <dbReference type="SAM" id="Phobius"/>
    </source>
</evidence>
<organism evidence="7 8">
    <name type="scientific">Tetrahymena thermophila (strain SB210)</name>
    <dbReference type="NCBI Taxonomy" id="312017"/>
    <lineage>
        <taxon>Eukaryota</taxon>
        <taxon>Sar</taxon>
        <taxon>Alveolata</taxon>
        <taxon>Ciliophora</taxon>
        <taxon>Intramacronucleata</taxon>
        <taxon>Oligohymenophorea</taxon>
        <taxon>Hymenostomatida</taxon>
        <taxon>Tetrahymenina</taxon>
        <taxon>Tetrahymenidae</taxon>
        <taxon>Tetrahymena</taxon>
    </lineage>
</organism>
<comment type="similarity">
    <text evidence="2 5">Belongs to the CDP-alcohol phosphatidyltransferase class-I family.</text>
</comment>
<reference evidence="8" key="1">
    <citation type="journal article" date="2006" name="PLoS Biol.">
        <title>Macronuclear genome sequence of the ciliate Tetrahymena thermophila, a model eukaryote.</title>
        <authorList>
            <person name="Eisen J.A."/>
            <person name="Coyne R.S."/>
            <person name="Wu M."/>
            <person name="Wu D."/>
            <person name="Thiagarajan M."/>
            <person name="Wortman J.R."/>
            <person name="Badger J.H."/>
            <person name="Ren Q."/>
            <person name="Amedeo P."/>
            <person name="Jones K.M."/>
            <person name="Tallon L.J."/>
            <person name="Delcher A.L."/>
            <person name="Salzberg S.L."/>
            <person name="Silva J.C."/>
            <person name="Haas B.J."/>
            <person name="Majoros W.H."/>
            <person name="Farzad M."/>
            <person name="Carlton J.M."/>
            <person name="Smith R.K. Jr."/>
            <person name="Garg J."/>
            <person name="Pearlman R.E."/>
            <person name="Karrer K.M."/>
            <person name="Sun L."/>
            <person name="Manning G."/>
            <person name="Elde N.C."/>
            <person name="Turkewitz A.P."/>
            <person name="Asai D.J."/>
            <person name="Wilkes D.E."/>
            <person name="Wang Y."/>
            <person name="Cai H."/>
            <person name="Collins K."/>
            <person name="Stewart B.A."/>
            <person name="Lee S.R."/>
            <person name="Wilamowska K."/>
            <person name="Weinberg Z."/>
            <person name="Ruzzo W.L."/>
            <person name="Wloga D."/>
            <person name="Gaertig J."/>
            <person name="Frankel J."/>
            <person name="Tsao C.-C."/>
            <person name="Gorovsky M.A."/>
            <person name="Keeling P.J."/>
            <person name="Waller R.F."/>
            <person name="Patron N.J."/>
            <person name="Cherry J.M."/>
            <person name="Stover N.A."/>
            <person name="Krieger C.J."/>
            <person name="del Toro C."/>
            <person name="Ryder H.F."/>
            <person name="Williamson S.C."/>
            <person name="Barbeau R.A."/>
            <person name="Hamilton E.P."/>
            <person name="Orias E."/>
        </authorList>
    </citation>
    <scope>NUCLEOTIDE SEQUENCE [LARGE SCALE GENOMIC DNA]</scope>
    <source>
        <strain evidence="8">SB210</strain>
    </source>
</reference>
<evidence type="ECO:0000256" key="3">
    <source>
        <dbReference type="ARBA" id="ARBA00022679"/>
    </source>
</evidence>
<dbReference type="RefSeq" id="XP_001026953.3">
    <property type="nucleotide sequence ID" value="XM_001026953.3"/>
</dbReference>
<dbReference type="GO" id="GO:0016780">
    <property type="term" value="F:phosphotransferase activity, for other substituted phosphate groups"/>
    <property type="evidence" value="ECO:0007669"/>
    <property type="project" value="InterPro"/>
</dbReference>
<dbReference type="GeneID" id="7844001"/>
<dbReference type="PROSITE" id="PS00379">
    <property type="entry name" value="CDP_ALCOHOL_P_TRANSF"/>
    <property type="match status" value="1"/>
</dbReference>
<feature type="transmembrane region" description="Helical" evidence="6">
    <location>
        <begin position="337"/>
        <end position="358"/>
    </location>
</feature>
<evidence type="ECO:0000256" key="1">
    <source>
        <dbReference type="ARBA" id="ARBA00004370"/>
    </source>
</evidence>
<evidence type="ECO:0000256" key="4">
    <source>
        <dbReference type="ARBA" id="ARBA00023136"/>
    </source>
</evidence>
<feature type="transmembrane region" description="Helical" evidence="6">
    <location>
        <begin position="254"/>
        <end position="273"/>
    </location>
</feature>
<dbReference type="GO" id="GO:0008654">
    <property type="term" value="P:phospholipid biosynthetic process"/>
    <property type="evidence" value="ECO:0007669"/>
    <property type="project" value="InterPro"/>
</dbReference>
<sequence length="381" mass="43348">MFSYKYIPVQNEQNLKLYKYTGCDNSLLYNYILGPIAELILKITPAWIAPNTLTLMGFLCVLIPHLILWYMFPDKLEGDVPRWYCLFVSLMHLVYMNFDNLDGKQARKTGNSSPMGLLFDHGCDAMIVFVQGITLATCMGFGNNYLAYLVYASGAIPFYITTLEEYYTDIMYLPLINGAAEGCFAVGFFIFVSGLYGPEFWGVDFLMGMNRREFTLFVILVAGFVTCLNIFYRIYLKKGWNTLVEAVQNTGFSFFIHGAITYIFFFSPANIGYTHTRLLMYVSGLHWCKSCSILQMCHVSRSDYFQFRKASFLLFVPLLGNTIAGQILGSAPVCEVLMLKIVLVLSLIVYFHMVISSINQFCAALNIRTFYVKPVDTKKTS</sequence>
<proteinExistence type="inferred from homology"/>
<dbReference type="InParanoid" id="I7MMT5"/>
<dbReference type="InterPro" id="IPR014472">
    <property type="entry name" value="CHOPT"/>
</dbReference>
<dbReference type="GO" id="GO:0016020">
    <property type="term" value="C:membrane"/>
    <property type="evidence" value="ECO:0007669"/>
    <property type="project" value="UniProtKB-SubCell"/>
</dbReference>
<feature type="transmembrane region" description="Helical" evidence="6">
    <location>
        <begin position="310"/>
        <end position="331"/>
    </location>
</feature>
<gene>
    <name evidence="7" type="ORF">TTHERM_00688510</name>
</gene>
<dbReference type="Gene3D" id="1.20.120.1760">
    <property type="match status" value="1"/>
</dbReference>
<evidence type="ECO:0000313" key="7">
    <source>
        <dbReference type="EMBL" id="EAS06711.3"/>
    </source>
</evidence>
<keyword evidence="8" id="KW-1185">Reference proteome</keyword>
<keyword evidence="6" id="KW-1133">Transmembrane helix</keyword>
<dbReference type="PANTHER" id="PTHR10414:SF37">
    <property type="entry name" value="BB IN A BOXCAR, ISOFORM C"/>
    <property type="match status" value="1"/>
</dbReference>
<dbReference type="PIRSF" id="PIRSF015665">
    <property type="entry name" value="CHOPT"/>
    <property type="match status" value="1"/>
</dbReference>
<dbReference type="STRING" id="312017.I7MMT5"/>